<sequence length="339" mass="39020">MTMQLYWNFPRSISAIRVLLTVGQLHGLTHETCLENTHISLSDLSQSNFEVEAEQEFIVIRNLLKLLGPNLPIGLEAGLRHHTTTFGAWGFAILSSQTMKEALHFAMRYFQLSSIFCNLEVVHDGTHTLLIFDHSQLPDDLEYFLVERDLITVISIQRDVLPIQFPVMSINVALPAPKYVDKFLELTGYSIHFNQPQSCIIFESHLLDLPLPQADPFIRARYEAECQQLWTRRSSLGSYSQKVRNILLLQPSQMPKIDEMADYLQINLRTLQRHLAVEGITYERLIDDIRKDLAEDLLKTTSLTVEEVANQLGYSEVSAFSRAFKRWKSISPKNFRLQK</sequence>
<proteinExistence type="predicted"/>
<dbReference type="Proteomes" id="UP000292110">
    <property type="component" value="Unassembled WGS sequence"/>
</dbReference>
<dbReference type="PANTHER" id="PTHR47894">
    <property type="entry name" value="HTH-TYPE TRANSCRIPTIONAL REGULATOR GADX"/>
    <property type="match status" value="1"/>
</dbReference>
<dbReference type="GO" id="GO:0005829">
    <property type="term" value="C:cytosol"/>
    <property type="evidence" value="ECO:0007669"/>
    <property type="project" value="TreeGrafter"/>
</dbReference>
<evidence type="ECO:0000256" key="1">
    <source>
        <dbReference type="ARBA" id="ARBA00023015"/>
    </source>
</evidence>
<dbReference type="Pfam" id="PF12625">
    <property type="entry name" value="Arabinose_bd"/>
    <property type="match status" value="1"/>
</dbReference>
<dbReference type="GO" id="GO:0000976">
    <property type="term" value="F:transcription cis-regulatory region binding"/>
    <property type="evidence" value="ECO:0007669"/>
    <property type="project" value="TreeGrafter"/>
</dbReference>
<dbReference type="Gene3D" id="1.10.10.60">
    <property type="entry name" value="Homeodomain-like"/>
    <property type="match status" value="1"/>
</dbReference>
<dbReference type="PROSITE" id="PS01124">
    <property type="entry name" value="HTH_ARAC_FAMILY_2"/>
    <property type="match status" value="1"/>
</dbReference>
<keyword evidence="1" id="KW-0805">Transcription regulation</keyword>
<feature type="domain" description="HTH araC/xylS-type" evidence="4">
    <location>
        <begin position="241"/>
        <end position="338"/>
    </location>
</feature>
<dbReference type="EMBL" id="SGIM01000002">
    <property type="protein sequence ID" value="RZF55893.1"/>
    <property type="molecule type" value="Genomic_DNA"/>
</dbReference>
<name>A0A4Q6XIZ7_9GAMM</name>
<dbReference type="InterPro" id="IPR032687">
    <property type="entry name" value="AraC-type_N"/>
</dbReference>
<reference evidence="5 6" key="1">
    <citation type="submission" date="2019-02" db="EMBL/GenBank/DDBJ databases">
        <title>The draft genome of Acinetobacter halotolerans strain JCM 31009.</title>
        <authorList>
            <person name="Qin J."/>
            <person name="Feng Y."/>
            <person name="Nemec A."/>
            <person name="Zong Z."/>
        </authorList>
    </citation>
    <scope>NUCLEOTIDE SEQUENCE [LARGE SCALE GENOMIC DNA]</scope>
    <source>
        <strain evidence="5 6">JCM 31009</strain>
    </source>
</reference>
<dbReference type="InterPro" id="IPR009057">
    <property type="entry name" value="Homeodomain-like_sf"/>
</dbReference>
<gene>
    <name evidence="5" type="ORF">EXE30_03540</name>
</gene>
<dbReference type="RefSeq" id="WP_130161226.1">
    <property type="nucleotide sequence ID" value="NZ_SGIM01000002.1"/>
</dbReference>
<keyword evidence="3" id="KW-0804">Transcription</keyword>
<dbReference type="GO" id="GO:0003700">
    <property type="term" value="F:DNA-binding transcription factor activity"/>
    <property type="evidence" value="ECO:0007669"/>
    <property type="project" value="InterPro"/>
</dbReference>
<evidence type="ECO:0000259" key="4">
    <source>
        <dbReference type="PROSITE" id="PS01124"/>
    </source>
</evidence>
<keyword evidence="6" id="KW-1185">Reference proteome</keyword>
<protein>
    <submittedName>
        <fullName evidence="5">AraC family transcriptional regulator</fullName>
    </submittedName>
</protein>
<evidence type="ECO:0000256" key="2">
    <source>
        <dbReference type="ARBA" id="ARBA00023125"/>
    </source>
</evidence>
<dbReference type="SMART" id="SM00342">
    <property type="entry name" value="HTH_ARAC"/>
    <property type="match status" value="1"/>
</dbReference>
<evidence type="ECO:0000256" key="3">
    <source>
        <dbReference type="ARBA" id="ARBA00023163"/>
    </source>
</evidence>
<evidence type="ECO:0000313" key="5">
    <source>
        <dbReference type="EMBL" id="RZF55893.1"/>
    </source>
</evidence>
<keyword evidence="2" id="KW-0238">DNA-binding</keyword>
<dbReference type="InterPro" id="IPR018060">
    <property type="entry name" value="HTH_AraC"/>
</dbReference>
<dbReference type="SUPFAM" id="SSF46689">
    <property type="entry name" value="Homeodomain-like"/>
    <property type="match status" value="1"/>
</dbReference>
<dbReference type="InterPro" id="IPR020449">
    <property type="entry name" value="Tscrpt_reg_AraC-type_HTH"/>
</dbReference>
<accession>A0A4Q6XIZ7</accession>
<organism evidence="5 6">
    <name type="scientific">Acinetobacter halotolerans</name>
    <dbReference type="NCBI Taxonomy" id="1752076"/>
    <lineage>
        <taxon>Bacteria</taxon>
        <taxon>Pseudomonadati</taxon>
        <taxon>Pseudomonadota</taxon>
        <taxon>Gammaproteobacteria</taxon>
        <taxon>Moraxellales</taxon>
        <taxon>Moraxellaceae</taxon>
        <taxon>Acinetobacter</taxon>
    </lineage>
</organism>
<evidence type="ECO:0000313" key="6">
    <source>
        <dbReference type="Proteomes" id="UP000292110"/>
    </source>
</evidence>
<dbReference type="PANTHER" id="PTHR47894:SF1">
    <property type="entry name" value="HTH-TYPE TRANSCRIPTIONAL REGULATOR VQSM"/>
    <property type="match status" value="1"/>
</dbReference>
<comment type="caution">
    <text evidence="5">The sequence shown here is derived from an EMBL/GenBank/DDBJ whole genome shotgun (WGS) entry which is preliminary data.</text>
</comment>
<dbReference type="PRINTS" id="PR00032">
    <property type="entry name" value="HTHARAC"/>
</dbReference>
<dbReference type="Pfam" id="PF12833">
    <property type="entry name" value="HTH_18"/>
    <property type="match status" value="1"/>
</dbReference>
<dbReference type="AlphaFoldDB" id="A0A4Q6XIZ7"/>